<evidence type="ECO:0000313" key="1">
    <source>
        <dbReference type="EMBL" id="CAG8843117.1"/>
    </source>
</evidence>
<evidence type="ECO:0000313" key="2">
    <source>
        <dbReference type="Proteomes" id="UP000789920"/>
    </source>
</evidence>
<name>A0ACA9SMX4_9GLOM</name>
<organism evidence="1 2">
    <name type="scientific">Racocetra persica</name>
    <dbReference type="NCBI Taxonomy" id="160502"/>
    <lineage>
        <taxon>Eukaryota</taxon>
        <taxon>Fungi</taxon>
        <taxon>Fungi incertae sedis</taxon>
        <taxon>Mucoromycota</taxon>
        <taxon>Glomeromycotina</taxon>
        <taxon>Glomeromycetes</taxon>
        <taxon>Diversisporales</taxon>
        <taxon>Gigasporaceae</taxon>
        <taxon>Racocetra</taxon>
    </lineage>
</organism>
<keyword evidence="2" id="KW-1185">Reference proteome</keyword>
<accession>A0ACA9SMX4</accession>
<dbReference type="Proteomes" id="UP000789920">
    <property type="component" value="Unassembled WGS sequence"/>
</dbReference>
<gene>
    <name evidence="1" type="ORF">RPERSI_LOCUS32616</name>
</gene>
<protein>
    <submittedName>
        <fullName evidence="1">29572_t:CDS:1</fullName>
    </submittedName>
</protein>
<comment type="caution">
    <text evidence="1">The sequence shown here is derived from an EMBL/GenBank/DDBJ whole genome shotgun (WGS) entry which is preliminary data.</text>
</comment>
<dbReference type="EMBL" id="CAJVQC010136986">
    <property type="protein sequence ID" value="CAG8843117.1"/>
    <property type="molecule type" value="Genomic_DNA"/>
</dbReference>
<feature type="non-terminal residue" evidence="1">
    <location>
        <position position="45"/>
    </location>
</feature>
<proteinExistence type="predicted"/>
<feature type="non-terminal residue" evidence="1">
    <location>
        <position position="1"/>
    </location>
</feature>
<sequence length="45" mass="4976">STSALQQSLLQQPVTSQQPQYSQFQPALQQQVSTQPIVPSATYSR</sequence>
<reference evidence="1" key="1">
    <citation type="submission" date="2021-06" db="EMBL/GenBank/DDBJ databases">
        <authorList>
            <person name="Kallberg Y."/>
            <person name="Tangrot J."/>
            <person name="Rosling A."/>
        </authorList>
    </citation>
    <scope>NUCLEOTIDE SEQUENCE</scope>
    <source>
        <strain evidence="1">MA461A</strain>
    </source>
</reference>